<dbReference type="GO" id="GO:0005509">
    <property type="term" value="F:calcium ion binding"/>
    <property type="evidence" value="ECO:0007669"/>
    <property type="project" value="InterPro"/>
</dbReference>
<accession>A0A517NPA7</accession>
<gene>
    <name evidence="5" type="ORF">K239x_08990</name>
</gene>
<dbReference type="InterPro" id="IPR011992">
    <property type="entry name" value="EF-hand-dom_pair"/>
</dbReference>
<dbReference type="PANTHER" id="PTHR10827:SF98">
    <property type="entry name" value="45 KDA CALCIUM-BINDING PROTEIN"/>
    <property type="match status" value="1"/>
</dbReference>
<keyword evidence="1" id="KW-0479">Metal-binding</keyword>
<dbReference type="OrthoDB" id="237609at2"/>
<feature type="region of interest" description="Disordered" evidence="3">
    <location>
        <begin position="333"/>
        <end position="367"/>
    </location>
</feature>
<evidence type="ECO:0000313" key="6">
    <source>
        <dbReference type="Proteomes" id="UP000319817"/>
    </source>
</evidence>
<dbReference type="PROSITE" id="PS50222">
    <property type="entry name" value="EF_HAND_2"/>
    <property type="match status" value="1"/>
</dbReference>
<feature type="compositionally biased region" description="Polar residues" evidence="3">
    <location>
        <begin position="336"/>
        <end position="355"/>
    </location>
</feature>
<proteinExistence type="predicted"/>
<evidence type="ECO:0000313" key="5">
    <source>
        <dbReference type="EMBL" id="QDT08956.1"/>
    </source>
</evidence>
<dbReference type="PANTHER" id="PTHR10827">
    <property type="entry name" value="RETICULOCALBIN"/>
    <property type="match status" value="1"/>
</dbReference>
<reference evidence="5 6" key="1">
    <citation type="submission" date="2019-02" db="EMBL/GenBank/DDBJ databases">
        <title>Deep-cultivation of Planctomycetes and their phenomic and genomic characterization uncovers novel biology.</title>
        <authorList>
            <person name="Wiegand S."/>
            <person name="Jogler M."/>
            <person name="Boedeker C."/>
            <person name="Pinto D."/>
            <person name="Vollmers J."/>
            <person name="Rivas-Marin E."/>
            <person name="Kohn T."/>
            <person name="Peeters S.H."/>
            <person name="Heuer A."/>
            <person name="Rast P."/>
            <person name="Oberbeckmann S."/>
            <person name="Bunk B."/>
            <person name="Jeske O."/>
            <person name="Meyerdierks A."/>
            <person name="Storesund J.E."/>
            <person name="Kallscheuer N."/>
            <person name="Luecker S."/>
            <person name="Lage O.M."/>
            <person name="Pohl T."/>
            <person name="Merkel B.J."/>
            <person name="Hornburger P."/>
            <person name="Mueller R.-W."/>
            <person name="Bruemmer F."/>
            <person name="Labrenz M."/>
            <person name="Spormann A.M."/>
            <person name="Op den Camp H."/>
            <person name="Overmann J."/>
            <person name="Amann R."/>
            <person name="Jetten M.S.M."/>
            <person name="Mascher T."/>
            <person name="Medema M.H."/>
            <person name="Devos D.P."/>
            <person name="Kaster A.-K."/>
            <person name="Ovreas L."/>
            <person name="Rohde M."/>
            <person name="Galperin M.Y."/>
            <person name="Jogler C."/>
        </authorList>
    </citation>
    <scope>NUCLEOTIDE SEQUENCE [LARGE SCALE GENOMIC DNA]</scope>
    <source>
        <strain evidence="5 6">K23_9</strain>
    </source>
</reference>
<evidence type="ECO:0000256" key="2">
    <source>
        <dbReference type="ARBA" id="ARBA00022737"/>
    </source>
</evidence>
<dbReference type="SMART" id="SM00054">
    <property type="entry name" value="EFh"/>
    <property type="match status" value="3"/>
</dbReference>
<feature type="domain" description="EF-hand" evidence="4">
    <location>
        <begin position="142"/>
        <end position="177"/>
    </location>
</feature>
<dbReference type="AlphaFoldDB" id="A0A517NPA7"/>
<name>A0A517NPA7_9BACT</name>
<keyword evidence="6" id="KW-1185">Reference proteome</keyword>
<evidence type="ECO:0000256" key="3">
    <source>
        <dbReference type="SAM" id="MobiDB-lite"/>
    </source>
</evidence>
<dbReference type="InterPro" id="IPR002048">
    <property type="entry name" value="EF_hand_dom"/>
</dbReference>
<dbReference type="RefSeq" id="WP_145416416.1">
    <property type="nucleotide sequence ID" value="NZ_CP036526.1"/>
</dbReference>
<protein>
    <submittedName>
        <fullName evidence="5">EF hand</fullName>
    </submittedName>
</protein>
<dbReference type="Gene3D" id="1.10.238.10">
    <property type="entry name" value="EF-hand"/>
    <property type="match status" value="4"/>
</dbReference>
<dbReference type="Pfam" id="PF13202">
    <property type="entry name" value="EF-hand_5"/>
    <property type="match status" value="4"/>
</dbReference>
<sequence>MSSCFIESLCVRTVVFSLFLFSTLPDCFASDPTAASQQPRDPLAIELLQMDLDAAKSILNRHDLDDNDSISKTELERLGWEYDQLERFDLNRSGDLQYIEIAMKLGDKRIDDGIVQMDDTLARRYTAQYDANRDGKLSLDELQKNTFTDQLAAFDRDNDGELSSQELILGLAFERRFRDELGIKGCDQGGAMKLINRGDQNGDKRIDADELQAAGLADKVMKFDRNDDAELSVSELAECLASRRKDLGLTPSDQLRARAMLRQFDSDRDGAIVAAELPASILQSPIGQADSSGDGKISERELERHFGKVRRELGFDDDDAGRARILIQRNDVDGNQRLSKSEMTSSGADRNSPLSPTKLVGMDDNKDGEIEWRELARALSSAKRSQ</sequence>
<evidence type="ECO:0000256" key="1">
    <source>
        <dbReference type="ARBA" id="ARBA00022723"/>
    </source>
</evidence>
<dbReference type="Proteomes" id="UP000319817">
    <property type="component" value="Chromosome"/>
</dbReference>
<dbReference type="PROSITE" id="PS00018">
    <property type="entry name" value="EF_HAND_1"/>
    <property type="match status" value="5"/>
</dbReference>
<dbReference type="EMBL" id="CP036526">
    <property type="protein sequence ID" value="QDT08956.1"/>
    <property type="molecule type" value="Genomic_DNA"/>
</dbReference>
<keyword evidence="2" id="KW-0677">Repeat</keyword>
<dbReference type="SUPFAM" id="SSF47473">
    <property type="entry name" value="EF-hand"/>
    <property type="match status" value="3"/>
</dbReference>
<evidence type="ECO:0000259" key="4">
    <source>
        <dbReference type="PROSITE" id="PS50222"/>
    </source>
</evidence>
<organism evidence="5 6">
    <name type="scientific">Stieleria marina</name>
    <dbReference type="NCBI Taxonomy" id="1930275"/>
    <lineage>
        <taxon>Bacteria</taxon>
        <taxon>Pseudomonadati</taxon>
        <taxon>Planctomycetota</taxon>
        <taxon>Planctomycetia</taxon>
        <taxon>Pirellulales</taxon>
        <taxon>Pirellulaceae</taxon>
        <taxon>Stieleria</taxon>
    </lineage>
</organism>
<dbReference type="InterPro" id="IPR018247">
    <property type="entry name" value="EF_Hand_1_Ca_BS"/>
</dbReference>